<dbReference type="RefSeq" id="WP_036193791.1">
    <property type="nucleotide sequence ID" value="NZ_AVPS01000005.1"/>
</dbReference>
<comment type="caution">
    <text evidence="1">The sequence shown here is derived from an EMBL/GenBank/DDBJ whole genome shotgun (WGS) entry which is preliminary data.</text>
</comment>
<proteinExistence type="predicted"/>
<gene>
    <name evidence="1" type="ORF">N792_08630</name>
</gene>
<dbReference type="Pfam" id="PF11697">
    <property type="entry name" value="DUF3293"/>
    <property type="match status" value="1"/>
</dbReference>
<reference evidence="1 2" key="1">
    <citation type="submission" date="2013-08" db="EMBL/GenBank/DDBJ databases">
        <title>Genome sequencing of Lysobacter.</title>
        <authorList>
            <person name="Zhang S."/>
            <person name="Wang G."/>
        </authorList>
    </citation>
    <scope>NUCLEOTIDE SEQUENCE [LARGE SCALE GENOMIC DNA]</scope>
    <source>
        <strain evidence="1 2">Ko07</strain>
    </source>
</reference>
<dbReference type="eggNOG" id="ENOG5033AYA">
    <property type="taxonomic scope" value="Bacteria"/>
</dbReference>
<evidence type="ECO:0000313" key="2">
    <source>
        <dbReference type="Proteomes" id="UP000030017"/>
    </source>
</evidence>
<dbReference type="Proteomes" id="UP000030017">
    <property type="component" value="Unassembled WGS sequence"/>
</dbReference>
<organism evidence="1 2">
    <name type="scientific">Lysobacter concretionis Ko07 = DSM 16239</name>
    <dbReference type="NCBI Taxonomy" id="1122185"/>
    <lineage>
        <taxon>Bacteria</taxon>
        <taxon>Pseudomonadati</taxon>
        <taxon>Pseudomonadota</taxon>
        <taxon>Gammaproteobacteria</taxon>
        <taxon>Lysobacterales</taxon>
        <taxon>Lysobacteraceae</taxon>
        <taxon>Novilysobacter</taxon>
    </lineage>
</organism>
<evidence type="ECO:0008006" key="3">
    <source>
        <dbReference type="Google" id="ProtNLM"/>
    </source>
</evidence>
<dbReference type="InterPro" id="IPR021710">
    <property type="entry name" value="DUF3293"/>
</dbReference>
<dbReference type="OrthoDB" id="6024680at2"/>
<dbReference type="AlphaFoldDB" id="A0A0A0EN86"/>
<keyword evidence="2" id="KW-1185">Reference proteome</keyword>
<dbReference type="EMBL" id="AVPS01000005">
    <property type="protein sequence ID" value="KGM51725.1"/>
    <property type="molecule type" value="Genomic_DNA"/>
</dbReference>
<dbReference type="STRING" id="1122185.N792_08630"/>
<protein>
    <recommendedName>
        <fullName evidence="3">DUF3293 domain-containing protein</fullName>
    </recommendedName>
</protein>
<accession>A0A0A0EN86</accession>
<evidence type="ECO:0000313" key="1">
    <source>
        <dbReference type="EMBL" id="KGM51725.1"/>
    </source>
</evidence>
<name>A0A0A0EN86_9GAMM</name>
<sequence>MRELTVVNAVELAAAYAAARYAAVLDGDTLLLQVGQPATDLEAYWPAERYVFITAWNPASEPRSDTANAAADALLLAQIDRYRAARLPAWAESPDGQWREPGWLLADLDGDTSDRLAIEFGQAAILAWRRGEPVRLRMLMEPSSDADDDSNAACIDWMGSR</sequence>